<evidence type="ECO:0000256" key="1">
    <source>
        <dbReference type="SAM" id="MobiDB-lite"/>
    </source>
</evidence>
<name>A0A9R1UKX3_LACSA</name>
<evidence type="ECO:0000313" key="2">
    <source>
        <dbReference type="EMBL" id="KAJ0188868.1"/>
    </source>
</evidence>
<feature type="region of interest" description="Disordered" evidence="1">
    <location>
        <begin position="72"/>
        <end position="92"/>
    </location>
</feature>
<comment type="caution">
    <text evidence="2">The sequence shown here is derived from an EMBL/GenBank/DDBJ whole genome shotgun (WGS) entry which is preliminary data.</text>
</comment>
<accession>A0A9R1UKX3</accession>
<dbReference type="EMBL" id="NBSK02000009">
    <property type="protein sequence ID" value="KAJ0188868.1"/>
    <property type="molecule type" value="Genomic_DNA"/>
</dbReference>
<sequence>MNLITFKLSNFLFEVVKSLQYPPVSERNPSNVLDHPVSEISYESVSTTFRYDVVASTGLPSTRARPSFLNSILPNEETDKANNPFSSKVHPVDAPPITQRVLAEEAEKIASTIDYDKLSDIGSEYEG</sequence>
<keyword evidence="3" id="KW-1185">Reference proteome</keyword>
<gene>
    <name evidence="2" type="ORF">LSAT_V11C900490380</name>
</gene>
<evidence type="ECO:0000313" key="3">
    <source>
        <dbReference type="Proteomes" id="UP000235145"/>
    </source>
</evidence>
<dbReference type="Proteomes" id="UP000235145">
    <property type="component" value="Unassembled WGS sequence"/>
</dbReference>
<proteinExistence type="predicted"/>
<reference evidence="2 3" key="1">
    <citation type="journal article" date="2017" name="Nat. Commun.">
        <title>Genome assembly with in vitro proximity ligation data and whole-genome triplication in lettuce.</title>
        <authorList>
            <person name="Reyes-Chin-Wo S."/>
            <person name="Wang Z."/>
            <person name="Yang X."/>
            <person name="Kozik A."/>
            <person name="Arikit S."/>
            <person name="Song C."/>
            <person name="Xia L."/>
            <person name="Froenicke L."/>
            <person name="Lavelle D.O."/>
            <person name="Truco M.J."/>
            <person name="Xia R."/>
            <person name="Zhu S."/>
            <person name="Xu C."/>
            <person name="Xu H."/>
            <person name="Xu X."/>
            <person name="Cox K."/>
            <person name="Korf I."/>
            <person name="Meyers B.C."/>
            <person name="Michelmore R.W."/>
        </authorList>
    </citation>
    <scope>NUCLEOTIDE SEQUENCE [LARGE SCALE GENOMIC DNA]</scope>
    <source>
        <strain evidence="3">cv. Salinas</strain>
        <tissue evidence="2">Seedlings</tissue>
    </source>
</reference>
<organism evidence="2 3">
    <name type="scientific">Lactuca sativa</name>
    <name type="common">Garden lettuce</name>
    <dbReference type="NCBI Taxonomy" id="4236"/>
    <lineage>
        <taxon>Eukaryota</taxon>
        <taxon>Viridiplantae</taxon>
        <taxon>Streptophyta</taxon>
        <taxon>Embryophyta</taxon>
        <taxon>Tracheophyta</taxon>
        <taxon>Spermatophyta</taxon>
        <taxon>Magnoliopsida</taxon>
        <taxon>eudicotyledons</taxon>
        <taxon>Gunneridae</taxon>
        <taxon>Pentapetalae</taxon>
        <taxon>asterids</taxon>
        <taxon>campanulids</taxon>
        <taxon>Asterales</taxon>
        <taxon>Asteraceae</taxon>
        <taxon>Cichorioideae</taxon>
        <taxon>Cichorieae</taxon>
        <taxon>Lactucinae</taxon>
        <taxon>Lactuca</taxon>
    </lineage>
</organism>
<dbReference type="AlphaFoldDB" id="A0A9R1UKX3"/>
<protein>
    <submittedName>
        <fullName evidence="2">Uncharacterized protein</fullName>
    </submittedName>
</protein>